<dbReference type="GO" id="GO:0098542">
    <property type="term" value="P:defense response to other organism"/>
    <property type="evidence" value="ECO:0007669"/>
    <property type="project" value="TreeGrafter"/>
</dbReference>
<evidence type="ECO:0000256" key="3">
    <source>
        <dbReference type="ARBA" id="ARBA00022737"/>
    </source>
</evidence>
<dbReference type="InterPro" id="IPR027417">
    <property type="entry name" value="P-loop_NTPase"/>
</dbReference>
<dbReference type="AlphaFoldDB" id="A0A0E0RBN3"/>
<evidence type="ECO:0000259" key="8">
    <source>
        <dbReference type="Pfam" id="PF18052"/>
    </source>
</evidence>
<dbReference type="PANTHER" id="PTHR23155:SF1091">
    <property type="entry name" value="EXPRESSED PROTEIN"/>
    <property type="match status" value="1"/>
</dbReference>
<feature type="compositionally biased region" description="Pro residues" evidence="7">
    <location>
        <begin position="206"/>
        <end position="215"/>
    </location>
</feature>
<evidence type="ECO:0000256" key="4">
    <source>
        <dbReference type="ARBA" id="ARBA00022741"/>
    </source>
</evidence>
<protein>
    <submittedName>
        <fullName evidence="10">Uncharacterized protein</fullName>
    </submittedName>
</protein>
<dbReference type="eggNOG" id="KOG4658">
    <property type="taxonomic scope" value="Eukaryota"/>
</dbReference>
<dbReference type="HOGENOM" id="CLU_000837_7_0_1"/>
<evidence type="ECO:0000256" key="5">
    <source>
        <dbReference type="ARBA" id="ARBA00022821"/>
    </source>
</evidence>
<sequence>MADVALGAVSMVLGLIRNEARLLGGARDDVQFIMDEMESMNDLLRHLVAADRRAGGDYYFRTWMKQVMELAFDSRSCVELYMQQKKSNGHGLLGRLRGASWLPWAIAQHRVVTRIRELKARACEISERQARYMKAAAIQQPSPGAGVVVAAAGHRRRSSGRTTDSSRSEYRRIILDGDAATVCASEIIRCLDSLEQESNDQSDNTTPPPPTPPPRWLRVAGEIIRWLYPPKQSSGNIDVRLPGLRVLAVTVHDGADASAVVDKVCEDIKQSISSSSDEQQFDCVLRVSVERPPILLQILLVMLGQILPARTTTTTTTTSNSSFLEYTDEGDVRKKLADSLKGKRLLLLLSDLDYHNIWVQIQQLLASSGCSNGSTVVFSTNDTAMAEKCSPDKHIHYSPVDIYFKKAEKLLPSKLNNDDSRLKGVVREILGKCILDVQCLNMFLHALYCNPDITEQELEQLDKSLGLGQEQRDDLMIAFCYQSLPTDYKNCLWYSTVFTHEAGKVSGVRRASLVRRWVAQGLVKQNEADHCFHTINVQNLMVHHKICSTGKVKSCAVHPLVADTINKESPTVEDLLLNNQLPLDDLDLLFSIRNGIQLHRCNYNIVEFLKSLSSSPRLMLTVLDLEGRKGLKKKDLDMICKIRTLKYLNLRNTDVTQLPKQIGQLENLETLDIRGTREQEFHAVLPQLKHLLAGCIDCPTKDAVKSEESFSTVCMPRGVATMENLEILSRVKVSDSAKELVDIGDKLGQLKKLGVVLSGEKATLKDLFIQVDKLHRKLQSLSIRMETSGSWDAIDAILLRPPRLLESLHICNITSRLPPRIKELHQLAKITLRDTFLKEDALNILGTLRGLRSLRLRYHSFAEGALTFRSGQFNNLTDLEIRDNVLISITFAPGTALKLNKMVWCFTEMEMLSGVQNLMKLTHLELNGGICLEDGLKALEKDIAPYRSRISLKLNPPENDERSGVIAASS</sequence>
<dbReference type="CDD" id="cd14798">
    <property type="entry name" value="RX-CC_like"/>
    <property type="match status" value="1"/>
</dbReference>
<dbReference type="Gene3D" id="3.80.10.10">
    <property type="entry name" value="Ribonuclease Inhibitor"/>
    <property type="match status" value="1"/>
</dbReference>
<evidence type="ECO:0000256" key="7">
    <source>
        <dbReference type="SAM" id="MobiDB-lite"/>
    </source>
</evidence>
<feature type="domain" description="Disease resistance R13L4/SHOC-2-like LRR" evidence="9">
    <location>
        <begin position="619"/>
        <end position="925"/>
    </location>
</feature>
<evidence type="ECO:0000256" key="2">
    <source>
        <dbReference type="ARBA" id="ARBA00022614"/>
    </source>
</evidence>
<evidence type="ECO:0000256" key="6">
    <source>
        <dbReference type="ARBA" id="ARBA00023054"/>
    </source>
</evidence>
<keyword evidence="3" id="KW-0677">Repeat</keyword>
<reference evidence="11" key="1">
    <citation type="submission" date="2013-06" db="EMBL/GenBank/DDBJ databases">
        <authorList>
            <person name="Zhao Q."/>
        </authorList>
    </citation>
    <scope>NUCLEOTIDE SEQUENCE</scope>
    <source>
        <strain evidence="11">cv. W1943</strain>
    </source>
</reference>
<dbReference type="InterPro" id="IPR038005">
    <property type="entry name" value="RX-like_CC"/>
</dbReference>
<dbReference type="PANTHER" id="PTHR23155">
    <property type="entry name" value="DISEASE RESISTANCE PROTEIN RP"/>
    <property type="match status" value="1"/>
</dbReference>
<dbReference type="InterPro" id="IPR055414">
    <property type="entry name" value="LRR_R13L4/SHOC2-like"/>
</dbReference>
<proteinExistence type="inferred from homology"/>
<dbReference type="OMA" id="HAEHEAN"/>
<dbReference type="Proteomes" id="UP000008022">
    <property type="component" value="Unassembled WGS sequence"/>
</dbReference>
<name>A0A0E0RBN3_ORYRU</name>
<organism evidence="10 11">
    <name type="scientific">Oryza rufipogon</name>
    <name type="common">Brownbeard rice</name>
    <name type="synonym">Asian wild rice</name>
    <dbReference type="NCBI Taxonomy" id="4529"/>
    <lineage>
        <taxon>Eukaryota</taxon>
        <taxon>Viridiplantae</taxon>
        <taxon>Streptophyta</taxon>
        <taxon>Embryophyta</taxon>
        <taxon>Tracheophyta</taxon>
        <taxon>Spermatophyta</taxon>
        <taxon>Magnoliopsida</taxon>
        <taxon>Liliopsida</taxon>
        <taxon>Poales</taxon>
        <taxon>Poaceae</taxon>
        <taxon>BOP clade</taxon>
        <taxon>Oryzoideae</taxon>
        <taxon>Oryzeae</taxon>
        <taxon>Oryzinae</taxon>
        <taxon>Oryza</taxon>
    </lineage>
</organism>
<evidence type="ECO:0000256" key="1">
    <source>
        <dbReference type="ARBA" id="ARBA00008894"/>
    </source>
</evidence>
<dbReference type="SUPFAM" id="SSF52540">
    <property type="entry name" value="P-loop containing nucleoside triphosphate hydrolases"/>
    <property type="match status" value="1"/>
</dbReference>
<dbReference type="InterPro" id="IPR044974">
    <property type="entry name" value="Disease_R_plants"/>
</dbReference>
<dbReference type="SUPFAM" id="SSF52047">
    <property type="entry name" value="RNI-like"/>
    <property type="match status" value="1"/>
</dbReference>
<dbReference type="InterPro" id="IPR041118">
    <property type="entry name" value="Rx_N"/>
</dbReference>
<dbReference type="Gramene" id="ORUFI11G23460.1">
    <property type="protein sequence ID" value="ORUFI11G23460.1"/>
    <property type="gene ID" value="ORUFI11G23460"/>
</dbReference>
<keyword evidence="5" id="KW-0611">Plant defense</keyword>
<accession>A0A0E0RBN3</accession>
<feature type="region of interest" description="Disordered" evidence="7">
    <location>
        <begin position="196"/>
        <end position="215"/>
    </location>
</feature>
<evidence type="ECO:0000259" key="9">
    <source>
        <dbReference type="Pfam" id="PF23598"/>
    </source>
</evidence>
<evidence type="ECO:0000313" key="10">
    <source>
        <dbReference type="EnsemblPlants" id="ORUFI11G23460.1"/>
    </source>
</evidence>
<dbReference type="EnsemblPlants" id="ORUFI11G23460.1">
    <property type="protein sequence ID" value="ORUFI11G23460.1"/>
    <property type="gene ID" value="ORUFI11G23460"/>
</dbReference>
<keyword evidence="4" id="KW-0547">Nucleotide-binding</keyword>
<dbReference type="GO" id="GO:0000166">
    <property type="term" value="F:nucleotide binding"/>
    <property type="evidence" value="ECO:0007669"/>
    <property type="project" value="UniProtKB-KW"/>
</dbReference>
<feature type="domain" description="Disease resistance N-terminal" evidence="8">
    <location>
        <begin position="10"/>
        <end position="86"/>
    </location>
</feature>
<dbReference type="Pfam" id="PF18052">
    <property type="entry name" value="Rx_N"/>
    <property type="match status" value="1"/>
</dbReference>
<dbReference type="Pfam" id="PF23598">
    <property type="entry name" value="LRR_14"/>
    <property type="match status" value="1"/>
</dbReference>
<evidence type="ECO:0000313" key="11">
    <source>
        <dbReference type="Proteomes" id="UP000008022"/>
    </source>
</evidence>
<dbReference type="InterPro" id="IPR032675">
    <property type="entry name" value="LRR_dom_sf"/>
</dbReference>
<keyword evidence="2" id="KW-0433">Leucine-rich repeat</keyword>
<reference evidence="10" key="2">
    <citation type="submission" date="2015-06" db="UniProtKB">
        <authorList>
            <consortium name="EnsemblPlants"/>
        </authorList>
    </citation>
    <scope>IDENTIFICATION</scope>
</reference>
<keyword evidence="11" id="KW-1185">Reference proteome</keyword>
<dbReference type="Gene3D" id="1.20.5.4130">
    <property type="match status" value="1"/>
</dbReference>
<keyword evidence="6" id="KW-0175">Coiled coil</keyword>
<comment type="similarity">
    <text evidence="1">Belongs to the disease resistance NB-LRR family.</text>
</comment>
<dbReference type="STRING" id="4529.A0A0E0RBN3"/>